<evidence type="ECO:0000256" key="5">
    <source>
        <dbReference type="ARBA" id="ARBA00023251"/>
    </source>
</evidence>
<dbReference type="GO" id="GO:0046677">
    <property type="term" value="P:response to antibiotic"/>
    <property type="evidence" value="ECO:0007669"/>
    <property type="project" value="UniProtKB-KW"/>
</dbReference>
<evidence type="ECO:0000313" key="9">
    <source>
        <dbReference type="Proteomes" id="UP000317893"/>
    </source>
</evidence>
<keyword evidence="9" id="KW-1185">Reference proteome</keyword>
<proteinExistence type="predicted"/>
<accession>A0A542E650</accession>
<evidence type="ECO:0000256" key="1">
    <source>
        <dbReference type="ARBA" id="ARBA00004141"/>
    </source>
</evidence>
<dbReference type="PIRSF" id="PIRSF006648">
    <property type="entry name" value="DrrB"/>
    <property type="match status" value="1"/>
</dbReference>
<dbReference type="InterPro" id="IPR051784">
    <property type="entry name" value="Nod_factor_ABC_transporter"/>
</dbReference>
<keyword evidence="3 6" id="KW-1133">Transmembrane helix</keyword>
<comment type="subcellular location">
    <subcellularLocation>
        <location evidence="1">Membrane</location>
        <topology evidence="1">Multi-pass membrane protein</topology>
    </subcellularLocation>
</comment>
<dbReference type="InterPro" id="IPR013525">
    <property type="entry name" value="ABC2_TM"/>
</dbReference>
<organism evidence="8 9">
    <name type="scientific">Lapillicoccus jejuensis</name>
    <dbReference type="NCBI Taxonomy" id="402171"/>
    <lineage>
        <taxon>Bacteria</taxon>
        <taxon>Bacillati</taxon>
        <taxon>Actinomycetota</taxon>
        <taxon>Actinomycetes</taxon>
        <taxon>Micrococcales</taxon>
        <taxon>Intrasporangiaceae</taxon>
        <taxon>Lapillicoccus</taxon>
    </lineage>
</organism>
<dbReference type="Proteomes" id="UP000317893">
    <property type="component" value="Unassembled WGS sequence"/>
</dbReference>
<gene>
    <name evidence="8" type="ORF">FB458_3951</name>
</gene>
<keyword evidence="4 6" id="KW-0472">Membrane</keyword>
<dbReference type="OrthoDB" id="63188at2"/>
<name>A0A542E650_9MICO</name>
<comment type="caution">
    <text evidence="8">The sequence shown here is derived from an EMBL/GenBank/DDBJ whole genome shotgun (WGS) entry which is preliminary data.</text>
</comment>
<dbReference type="GO" id="GO:0043190">
    <property type="term" value="C:ATP-binding cassette (ABC) transporter complex"/>
    <property type="evidence" value="ECO:0007669"/>
    <property type="project" value="InterPro"/>
</dbReference>
<feature type="transmembrane region" description="Helical" evidence="6">
    <location>
        <begin position="241"/>
        <end position="260"/>
    </location>
</feature>
<dbReference type="EMBL" id="VFMN01000001">
    <property type="protein sequence ID" value="TQJ10810.1"/>
    <property type="molecule type" value="Genomic_DNA"/>
</dbReference>
<protein>
    <submittedName>
        <fullName evidence="8">ABC-2 type transport system permease protein</fullName>
    </submittedName>
</protein>
<dbReference type="GO" id="GO:0140359">
    <property type="term" value="F:ABC-type transporter activity"/>
    <property type="evidence" value="ECO:0007669"/>
    <property type="project" value="InterPro"/>
</dbReference>
<evidence type="ECO:0000313" key="8">
    <source>
        <dbReference type="EMBL" id="TQJ10810.1"/>
    </source>
</evidence>
<dbReference type="Pfam" id="PF01061">
    <property type="entry name" value="ABC2_membrane"/>
    <property type="match status" value="1"/>
</dbReference>
<keyword evidence="2 6" id="KW-0812">Transmembrane</keyword>
<evidence type="ECO:0000256" key="6">
    <source>
        <dbReference type="SAM" id="Phobius"/>
    </source>
</evidence>
<evidence type="ECO:0000256" key="4">
    <source>
        <dbReference type="ARBA" id="ARBA00023136"/>
    </source>
</evidence>
<sequence>MTTATPSTSGTLAVAPARAVPRLGGLNGTLLRIELRRVLRNRRQVVFTIVMPVVFYLLFGKGQDYSNQTAGHGNVTAYVMISMAVYGAMIATAGAGAAVATERAQGWSRQLRLTPLTPAAYVVAKILVAMVTGAVATAVVFATGLATGAHVDSVGIIVATALLSWAGSLVFAAFGLFIGYLVPSENVMQFIGPGLALLSFLGGLFVPLQSGSTFEVIARFTPLYGIAKVARAPLTGDPVQWWWLLNIAVWLLVFAGGAAWRMRRDTARV</sequence>
<evidence type="ECO:0000256" key="2">
    <source>
        <dbReference type="ARBA" id="ARBA00022692"/>
    </source>
</evidence>
<dbReference type="InterPro" id="IPR000412">
    <property type="entry name" value="ABC_2_transport"/>
</dbReference>
<dbReference type="RefSeq" id="WP_141849983.1">
    <property type="nucleotide sequence ID" value="NZ_BAAAPR010000010.1"/>
</dbReference>
<reference evidence="8 9" key="1">
    <citation type="submission" date="2019-06" db="EMBL/GenBank/DDBJ databases">
        <title>Sequencing the genomes of 1000 actinobacteria strains.</title>
        <authorList>
            <person name="Klenk H.-P."/>
        </authorList>
    </citation>
    <scope>NUCLEOTIDE SEQUENCE [LARGE SCALE GENOMIC DNA]</scope>
    <source>
        <strain evidence="8 9">DSM 18607</strain>
    </source>
</reference>
<feature type="transmembrane region" description="Helical" evidence="6">
    <location>
        <begin position="190"/>
        <end position="208"/>
    </location>
</feature>
<feature type="transmembrane region" description="Helical" evidence="6">
    <location>
        <begin position="45"/>
        <end position="63"/>
    </location>
</feature>
<keyword evidence="5" id="KW-0046">Antibiotic resistance</keyword>
<feature type="transmembrane region" description="Helical" evidence="6">
    <location>
        <begin position="154"/>
        <end position="178"/>
    </location>
</feature>
<dbReference type="PANTHER" id="PTHR43229">
    <property type="entry name" value="NODULATION PROTEIN J"/>
    <property type="match status" value="1"/>
</dbReference>
<feature type="transmembrane region" description="Helical" evidence="6">
    <location>
        <begin position="119"/>
        <end position="142"/>
    </location>
</feature>
<evidence type="ECO:0000259" key="7">
    <source>
        <dbReference type="Pfam" id="PF01061"/>
    </source>
</evidence>
<dbReference type="AlphaFoldDB" id="A0A542E650"/>
<dbReference type="PANTHER" id="PTHR43229:SF2">
    <property type="entry name" value="NODULATION PROTEIN J"/>
    <property type="match status" value="1"/>
</dbReference>
<evidence type="ECO:0000256" key="3">
    <source>
        <dbReference type="ARBA" id="ARBA00022989"/>
    </source>
</evidence>
<feature type="transmembrane region" description="Helical" evidence="6">
    <location>
        <begin position="75"/>
        <end position="99"/>
    </location>
</feature>
<feature type="domain" description="ABC-2 type transporter transmembrane" evidence="7">
    <location>
        <begin position="29"/>
        <end position="227"/>
    </location>
</feature>